<evidence type="ECO:0000313" key="6">
    <source>
        <dbReference type="Proteomes" id="UP000095280"/>
    </source>
</evidence>
<reference evidence="7" key="1">
    <citation type="submission" date="2016-11" db="UniProtKB">
        <authorList>
            <consortium name="WormBaseParasite"/>
        </authorList>
    </citation>
    <scope>IDENTIFICATION</scope>
</reference>
<evidence type="ECO:0000256" key="1">
    <source>
        <dbReference type="ARBA" id="ARBA00004496"/>
    </source>
</evidence>
<dbReference type="Proteomes" id="UP000095280">
    <property type="component" value="Unplaced"/>
</dbReference>
<dbReference type="PANTHER" id="PTHR28511">
    <property type="entry name" value="ENDONUCLEASE V"/>
    <property type="match status" value="1"/>
</dbReference>
<protein>
    <submittedName>
        <fullName evidence="7">Endonuclease V</fullName>
    </submittedName>
</protein>
<comment type="subcellular location">
    <subcellularLocation>
        <location evidence="1">Cytoplasm</location>
    </subcellularLocation>
</comment>
<dbReference type="GO" id="GO:0016891">
    <property type="term" value="F:RNA endonuclease activity producing 5'-phosphomonoesters, hydrolytic mechanism"/>
    <property type="evidence" value="ECO:0007669"/>
    <property type="project" value="TreeGrafter"/>
</dbReference>
<dbReference type="Gene3D" id="3.30.2170.10">
    <property type="entry name" value="archaeoglobus fulgidus dsm 4304 superfamily"/>
    <property type="match status" value="1"/>
</dbReference>
<keyword evidence="6" id="KW-1185">Reference proteome</keyword>
<dbReference type="OrthoDB" id="20018at2759"/>
<dbReference type="WBParaSite" id="maker-uti_cns_0010838-snap-gene-0.4-mRNA-1">
    <property type="protein sequence ID" value="maker-uti_cns_0010838-snap-gene-0.4-mRNA-1"/>
    <property type="gene ID" value="maker-uti_cns_0010838-snap-gene-0.4"/>
</dbReference>
<dbReference type="AlphaFoldDB" id="A0A1I8I9D5"/>
<keyword evidence="2" id="KW-0963">Cytoplasm</keyword>
<dbReference type="STRING" id="282301.A0A1I8I9D5"/>
<dbReference type="GO" id="GO:0003727">
    <property type="term" value="F:single-stranded RNA binding"/>
    <property type="evidence" value="ECO:0007669"/>
    <property type="project" value="TreeGrafter"/>
</dbReference>
<dbReference type="GO" id="GO:0005730">
    <property type="term" value="C:nucleolus"/>
    <property type="evidence" value="ECO:0007669"/>
    <property type="project" value="TreeGrafter"/>
</dbReference>
<evidence type="ECO:0000313" key="7">
    <source>
        <dbReference type="WBParaSite" id="maker-uti_cns_0010838-snap-gene-0.4-mRNA-1"/>
    </source>
</evidence>
<evidence type="ECO:0000256" key="4">
    <source>
        <dbReference type="ARBA" id="ARBA00022759"/>
    </source>
</evidence>
<proteinExistence type="inferred from homology"/>
<dbReference type="GO" id="GO:0006281">
    <property type="term" value="P:DNA repair"/>
    <property type="evidence" value="ECO:0007669"/>
    <property type="project" value="InterPro"/>
</dbReference>
<sequence length="275" mass="30194">ADQNLEQQIGEEVNKEWIELQLDLKRQLKLIDELPWQQARRLVSHCPSASELNNPSLSCPMGANHCLRLVAGADLSFVKGDSETACASLVVLSLPDLSPVHKICRQVKVSHPYVPGFLSFREAPPVLELLDELRATKPELMPQALLLDGNGTLHPRGFGLACHVGVLAGLPTVGTAKSFFHVDGLDQRQVRKLVKEAGNRDYYIKGESGAVIGCAHVPDASVKNPVYISCGHMISLSTAVWLVGHCCRYRVPEPTRLADFESREFLRKESAASKT</sequence>
<evidence type="ECO:0000256" key="5">
    <source>
        <dbReference type="ARBA" id="ARBA00022801"/>
    </source>
</evidence>
<keyword evidence="4" id="KW-0255">Endonuclease</keyword>
<keyword evidence="5" id="KW-0378">Hydrolase</keyword>
<organism evidence="6 7">
    <name type="scientific">Macrostomum lignano</name>
    <dbReference type="NCBI Taxonomy" id="282301"/>
    <lineage>
        <taxon>Eukaryota</taxon>
        <taxon>Metazoa</taxon>
        <taxon>Spiralia</taxon>
        <taxon>Lophotrochozoa</taxon>
        <taxon>Platyhelminthes</taxon>
        <taxon>Rhabditophora</taxon>
        <taxon>Macrostomorpha</taxon>
        <taxon>Macrostomida</taxon>
        <taxon>Macrostomidae</taxon>
        <taxon>Macrostomum</taxon>
    </lineage>
</organism>
<evidence type="ECO:0000256" key="2">
    <source>
        <dbReference type="ARBA" id="ARBA00022490"/>
    </source>
</evidence>
<dbReference type="HAMAP" id="MF_00801">
    <property type="entry name" value="Endonuclease_5"/>
    <property type="match status" value="1"/>
</dbReference>
<dbReference type="CDD" id="cd06559">
    <property type="entry name" value="Endonuclease_V"/>
    <property type="match status" value="1"/>
</dbReference>
<dbReference type="PANTHER" id="PTHR28511:SF1">
    <property type="entry name" value="ENDONUCLEASE V"/>
    <property type="match status" value="1"/>
</dbReference>
<name>A0A1I8I9D5_9PLAT</name>
<dbReference type="InterPro" id="IPR007581">
    <property type="entry name" value="Endonuclease-V"/>
</dbReference>
<dbReference type="GO" id="GO:0005737">
    <property type="term" value="C:cytoplasm"/>
    <property type="evidence" value="ECO:0007669"/>
    <property type="project" value="UniProtKB-SubCell"/>
</dbReference>
<accession>A0A1I8I9D5</accession>
<evidence type="ECO:0000256" key="3">
    <source>
        <dbReference type="ARBA" id="ARBA00022722"/>
    </source>
</evidence>
<dbReference type="Pfam" id="PF04493">
    <property type="entry name" value="Endonuclease_5"/>
    <property type="match status" value="1"/>
</dbReference>
<keyword evidence="3" id="KW-0540">Nuclease</keyword>